<comment type="similarity">
    <text evidence="1">Belongs to the GST superfamily.</text>
</comment>
<keyword evidence="4" id="KW-0808">Transferase</keyword>
<dbReference type="InterPro" id="IPR040079">
    <property type="entry name" value="Glutathione_S-Trfase"/>
</dbReference>
<organism evidence="4 5">
    <name type="scientific">Oricola cellulosilytica</name>
    <dbReference type="NCBI Taxonomy" id="1429082"/>
    <lineage>
        <taxon>Bacteria</taxon>
        <taxon>Pseudomonadati</taxon>
        <taxon>Pseudomonadota</taxon>
        <taxon>Alphaproteobacteria</taxon>
        <taxon>Hyphomicrobiales</taxon>
        <taxon>Ahrensiaceae</taxon>
        <taxon>Oricola</taxon>
    </lineage>
</organism>
<gene>
    <name evidence="4" type="ORF">E0D97_03695</name>
</gene>
<dbReference type="Gene3D" id="1.20.1050.10">
    <property type="match status" value="1"/>
</dbReference>
<feature type="domain" description="GST C-terminal" evidence="3">
    <location>
        <begin position="90"/>
        <end position="216"/>
    </location>
</feature>
<dbReference type="SUPFAM" id="SSF47616">
    <property type="entry name" value="GST C-terminal domain-like"/>
    <property type="match status" value="1"/>
</dbReference>
<evidence type="ECO:0000259" key="3">
    <source>
        <dbReference type="PROSITE" id="PS50405"/>
    </source>
</evidence>
<keyword evidence="5" id="KW-1185">Reference proteome</keyword>
<dbReference type="GO" id="GO:0016740">
    <property type="term" value="F:transferase activity"/>
    <property type="evidence" value="ECO:0007669"/>
    <property type="project" value="UniProtKB-KW"/>
</dbReference>
<dbReference type="SFLD" id="SFLDS00019">
    <property type="entry name" value="Glutathione_Transferase_(cytos"/>
    <property type="match status" value="1"/>
</dbReference>
<evidence type="ECO:0000259" key="2">
    <source>
        <dbReference type="PROSITE" id="PS50404"/>
    </source>
</evidence>
<reference evidence="4 5" key="1">
    <citation type="journal article" date="2015" name="Antonie Van Leeuwenhoek">
        <title>Oricola cellulosilytica gen. nov., sp. nov., a cellulose-degrading bacterium of the family Phyllobacteriaceae isolated from surface seashore water, and emended descriptions of Mesorhizobium loti and Phyllobacterium myrsinacearum.</title>
        <authorList>
            <person name="Hameed A."/>
            <person name="Shahina M."/>
            <person name="Lai W.A."/>
            <person name="Lin S.Y."/>
            <person name="Young L.S."/>
            <person name="Liu Y.C."/>
            <person name="Hsu Y.H."/>
            <person name="Young C.C."/>
        </authorList>
    </citation>
    <scope>NUCLEOTIDE SEQUENCE [LARGE SCALE GENOMIC DNA]</scope>
    <source>
        <strain evidence="4 5">KCTC 52183</strain>
    </source>
</reference>
<dbReference type="Gene3D" id="3.40.30.10">
    <property type="entry name" value="Glutaredoxin"/>
    <property type="match status" value="1"/>
</dbReference>
<accession>A0A4R0PIL9</accession>
<dbReference type="SUPFAM" id="SSF52833">
    <property type="entry name" value="Thioredoxin-like"/>
    <property type="match status" value="1"/>
</dbReference>
<dbReference type="InterPro" id="IPR036249">
    <property type="entry name" value="Thioredoxin-like_sf"/>
</dbReference>
<evidence type="ECO:0000256" key="1">
    <source>
        <dbReference type="RuleBase" id="RU003494"/>
    </source>
</evidence>
<dbReference type="PANTHER" id="PTHR44051:SF8">
    <property type="entry name" value="GLUTATHIONE S-TRANSFERASE GSTA"/>
    <property type="match status" value="1"/>
</dbReference>
<feature type="domain" description="GST N-terminal" evidence="2">
    <location>
        <begin position="2"/>
        <end position="87"/>
    </location>
</feature>
<evidence type="ECO:0000313" key="5">
    <source>
        <dbReference type="Proteomes" id="UP000291301"/>
    </source>
</evidence>
<protein>
    <submittedName>
        <fullName evidence="4">Glutathione S-transferase family protein</fullName>
    </submittedName>
</protein>
<dbReference type="InterPro" id="IPR036282">
    <property type="entry name" value="Glutathione-S-Trfase_C_sf"/>
</dbReference>
<dbReference type="AlphaFoldDB" id="A0A4R0PIL9"/>
<name>A0A4R0PIL9_9HYPH</name>
<dbReference type="PANTHER" id="PTHR44051">
    <property type="entry name" value="GLUTATHIONE S-TRANSFERASE-RELATED"/>
    <property type="match status" value="1"/>
</dbReference>
<dbReference type="OrthoDB" id="9810080at2"/>
<proteinExistence type="inferred from homology"/>
<evidence type="ECO:0000313" key="4">
    <source>
        <dbReference type="EMBL" id="TCD16534.1"/>
    </source>
</evidence>
<dbReference type="PROSITE" id="PS50404">
    <property type="entry name" value="GST_NTER"/>
    <property type="match status" value="1"/>
</dbReference>
<dbReference type="RefSeq" id="WP_131565485.1">
    <property type="nucleotide sequence ID" value="NZ_JAINFK010000001.1"/>
</dbReference>
<dbReference type="InterPro" id="IPR010987">
    <property type="entry name" value="Glutathione-S-Trfase_C-like"/>
</dbReference>
<dbReference type="Pfam" id="PF02798">
    <property type="entry name" value="GST_N"/>
    <property type="match status" value="1"/>
</dbReference>
<comment type="caution">
    <text evidence="4">The sequence shown here is derived from an EMBL/GenBank/DDBJ whole genome shotgun (WGS) entry which is preliminary data.</text>
</comment>
<sequence>MTEFTLHCFHESGNAYKAALMLQLCRAGWTPKRVAFFTGETRGPEFRGLNVMGEVPVLTHHRPDGDFTVTQSGAILTYLARHFGKFGPETEAEEFEVMRWLLFDSQKVSGYAGPLRFLRFFMKKGETEDVQFLHGRVTSALKIVNAALENREWIAADRPTIADFALCGYLFWPDEIGTTFDERPNVAAWLNRIRALPGFELPEALMPSGQETKTATA</sequence>
<dbReference type="SFLD" id="SFLDG00358">
    <property type="entry name" value="Main_(cytGST)"/>
    <property type="match status" value="1"/>
</dbReference>
<dbReference type="EMBL" id="SJST01000001">
    <property type="protein sequence ID" value="TCD16534.1"/>
    <property type="molecule type" value="Genomic_DNA"/>
</dbReference>
<dbReference type="InterPro" id="IPR004045">
    <property type="entry name" value="Glutathione_S-Trfase_N"/>
</dbReference>
<dbReference type="PROSITE" id="PS50405">
    <property type="entry name" value="GST_CTER"/>
    <property type="match status" value="1"/>
</dbReference>
<dbReference type="Proteomes" id="UP000291301">
    <property type="component" value="Unassembled WGS sequence"/>
</dbReference>
<dbReference type="InterPro" id="IPR004046">
    <property type="entry name" value="GST_C"/>
</dbReference>
<dbReference type="Pfam" id="PF00043">
    <property type="entry name" value="GST_C"/>
    <property type="match status" value="1"/>
</dbReference>